<dbReference type="EMBL" id="SMOD01000080">
    <property type="protein sequence ID" value="TDG02079.1"/>
    <property type="molecule type" value="Genomic_DNA"/>
</dbReference>
<dbReference type="OrthoDB" id="9026254at2"/>
<comment type="caution">
    <text evidence="1">The sequence shown here is derived from an EMBL/GenBank/DDBJ whole genome shotgun (WGS) entry which is preliminary data.</text>
</comment>
<evidence type="ECO:0000313" key="1">
    <source>
        <dbReference type="EMBL" id="TDG02079.1"/>
    </source>
</evidence>
<accession>A0A4R5L0U7</accession>
<protein>
    <submittedName>
        <fullName evidence="1">Uncharacterized protein</fullName>
    </submittedName>
</protein>
<name>A0A4R5L0U7_9BURK</name>
<proteinExistence type="predicted"/>
<dbReference type="Proteomes" id="UP000295606">
    <property type="component" value="Unassembled WGS sequence"/>
</dbReference>
<reference evidence="1 2" key="1">
    <citation type="submission" date="2019-03" db="EMBL/GenBank/DDBJ databases">
        <title>Paraburkholderia sp. isolated from native Mimosa gymnas in Guartela State Park, Brazil.</title>
        <authorList>
            <person name="Paulitsch F."/>
            <person name="Hungria M."/>
            <person name="Delamuta J.R.M."/>
            <person name="Ribeiro R.A."/>
            <person name="Dall'Agnol R."/>
            <person name="Silva J.S.B."/>
        </authorList>
    </citation>
    <scope>NUCLEOTIDE SEQUENCE [LARGE SCALE GENOMIC DNA]</scope>
    <source>
        <strain evidence="1 2">CNPSo 3008</strain>
    </source>
</reference>
<organism evidence="1 2">
    <name type="scientific">Paraburkholderia guartelaensis</name>
    <dbReference type="NCBI Taxonomy" id="2546446"/>
    <lineage>
        <taxon>Bacteria</taxon>
        <taxon>Pseudomonadati</taxon>
        <taxon>Pseudomonadota</taxon>
        <taxon>Betaproteobacteria</taxon>
        <taxon>Burkholderiales</taxon>
        <taxon>Burkholderiaceae</taxon>
        <taxon>Paraburkholderia</taxon>
    </lineage>
</organism>
<evidence type="ECO:0000313" key="2">
    <source>
        <dbReference type="Proteomes" id="UP000295606"/>
    </source>
</evidence>
<dbReference type="RefSeq" id="WP_133190802.1">
    <property type="nucleotide sequence ID" value="NZ_SMOD01000080.1"/>
</dbReference>
<gene>
    <name evidence="1" type="ORF">E1N52_41750</name>
</gene>
<dbReference type="AlphaFoldDB" id="A0A4R5L0U7"/>
<sequence>MDTLNTRPTWLATLLPLLAIWQYGDRSQVRGELYRMALSADAAAHSAEALRRIAEMLDRDGNAIDTQREELRAITRCALADFERVPPSAPAVMDIERRGRLQ</sequence>